<reference evidence="3" key="1">
    <citation type="submission" date="2021-11" db="EMBL/GenBank/DDBJ databases">
        <authorList>
            <person name="Herlambang A."/>
            <person name="Guo Y."/>
            <person name="Takashima Y."/>
            <person name="Nishizawa T."/>
        </authorList>
    </citation>
    <scope>NUCLEOTIDE SEQUENCE</scope>
    <source>
        <strain evidence="3">E1425</strain>
    </source>
</reference>
<feature type="compositionally biased region" description="Basic and acidic residues" evidence="1">
    <location>
        <begin position="120"/>
        <end position="137"/>
    </location>
</feature>
<comment type="caution">
    <text evidence="3">The sequence shown here is derived from an EMBL/GenBank/DDBJ whole genome shotgun (WGS) entry which is preliminary data.</text>
</comment>
<feature type="compositionally biased region" description="Basic and acidic residues" evidence="1">
    <location>
        <begin position="144"/>
        <end position="163"/>
    </location>
</feature>
<feature type="region of interest" description="Disordered" evidence="1">
    <location>
        <begin position="347"/>
        <end position="391"/>
    </location>
</feature>
<feature type="region of interest" description="Disordered" evidence="1">
    <location>
        <begin position="477"/>
        <end position="498"/>
    </location>
</feature>
<dbReference type="Proteomes" id="UP000827284">
    <property type="component" value="Unassembled WGS sequence"/>
</dbReference>
<name>A0A9P3H6M3_9FUNG</name>
<gene>
    <name evidence="3" type="ORF">EMPS_03361</name>
</gene>
<dbReference type="AlphaFoldDB" id="A0A9P3H6M3"/>
<feature type="signal peptide" evidence="2">
    <location>
        <begin position="1"/>
        <end position="21"/>
    </location>
</feature>
<reference evidence="3" key="2">
    <citation type="journal article" date="2022" name="Microbiol. Resour. Announc.">
        <title>Whole-Genome Sequence of Entomortierella parvispora E1425, a Mucoromycotan Fungus Associated with Burkholderiaceae-Related Endosymbiotic Bacteria.</title>
        <authorList>
            <person name="Herlambang A."/>
            <person name="Guo Y."/>
            <person name="Takashima Y."/>
            <person name="Narisawa K."/>
            <person name="Ohta H."/>
            <person name="Nishizawa T."/>
        </authorList>
    </citation>
    <scope>NUCLEOTIDE SEQUENCE</scope>
    <source>
        <strain evidence="3">E1425</strain>
    </source>
</reference>
<evidence type="ECO:0000313" key="4">
    <source>
        <dbReference type="Proteomes" id="UP000827284"/>
    </source>
</evidence>
<feature type="compositionally biased region" description="Polar residues" evidence="1">
    <location>
        <begin position="215"/>
        <end position="229"/>
    </location>
</feature>
<feature type="region of interest" description="Disordered" evidence="1">
    <location>
        <begin position="120"/>
        <end position="190"/>
    </location>
</feature>
<organism evidence="3 4">
    <name type="scientific">Entomortierella parvispora</name>
    <dbReference type="NCBI Taxonomy" id="205924"/>
    <lineage>
        <taxon>Eukaryota</taxon>
        <taxon>Fungi</taxon>
        <taxon>Fungi incertae sedis</taxon>
        <taxon>Mucoromycota</taxon>
        <taxon>Mortierellomycotina</taxon>
        <taxon>Mortierellomycetes</taxon>
        <taxon>Mortierellales</taxon>
        <taxon>Mortierellaceae</taxon>
        <taxon>Entomortierella</taxon>
    </lineage>
</organism>
<evidence type="ECO:0000256" key="2">
    <source>
        <dbReference type="SAM" id="SignalP"/>
    </source>
</evidence>
<feature type="chain" id="PRO_5040364810" evidence="2">
    <location>
        <begin position="22"/>
        <end position="498"/>
    </location>
</feature>
<proteinExistence type="predicted"/>
<evidence type="ECO:0000313" key="3">
    <source>
        <dbReference type="EMBL" id="GJJ71011.1"/>
    </source>
</evidence>
<keyword evidence="4" id="KW-1185">Reference proteome</keyword>
<dbReference type="EMBL" id="BQFW01000004">
    <property type="protein sequence ID" value="GJJ71011.1"/>
    <property type="molecule type" value="Genomic_DNA"/>
</dbReference>
<dbReference type="OrthoDB" id="2449976at2759"/>
<evidence type="ECO:0000256" key="1">
    <source>
        <dbReference type="SAM" id="MobiDB-lite"/>
    </source>
</evidence>
<keyword evidence="2" id="KW-0732">Signal</keyword>
<sequence length="498" mass="55196">MHRILSISILLLTWTVLSVLAKTVNPRQDSIYATPHPAHKHQDFKHRHHQPILSGSLFPEAKIATPTDPVTHKEPCPRGCVNHGDDFYLAVTSLGDGFPRIQYTCSHPNHAQAIHDTHDIHGNHGTHGTHDTHDTHDTLGAYSHSDHSGSKDHAKAEFLDPAHPRVPADPQPEQTPTAHPGHEHHGHGDNLLCGEGSTLYSDLHITACTKRHNPSEGNVQPTARDQSTHGAAVSPHERVSEDDSELHTTTLTYSHDDHPPVRSVQLTDDNIVHSTSLIGHHQYIPADLLKDWEEHQRYGEKDDNLERMPSIVDDMTTPEPIVSIAAPTSSPSHHDAAAAVARHLQEVADRKAHRDEEEKAGPAAPSPEPMPAAATTVGSGRKDNNKINGPHDPFRHISYQTIRHHEQEVKPLKEGDVQGFRTVVHRVTTLIIEKETIVAHQPQATPHSHLDAHHGESDHIMFDAGMEGDRIVSIAHNDYHQKEREKAHADKSKSRDEL</sequence>
<feature type="region of interest" description="Disordered" evidence="1">
    <location>
        <begin position="211"/>
        <end position="245"/>
    </location>
</feature>
<feature type="compositionally biased region" description="Basic and acidic residues" evidence="1">
    <location>
        <begin position="347"/>
        <end position="360"/>
    </location>
</feature>
<accession>A0A9P3H6M3</accession>
<protein>
    <submittedName>
        <fullName evidence="3">Uncharacterized protein</fullName>
    </submittedName>
</protein>